<dbReference type="PANTHER" id="PTHR37423:SF2">
    <property type="entry name" value="MEMBRANE-BOUND LYTIC MUREIN TRANSGLYCOSYLASE C"/>
    <property type="match status" value="1"/>
</dbReference>
<evidence type="ECO:0000313" key="4">
    <source>
        <dbReference type="EMBL" id="MCM5679563.1"/>
    </source>
</evidence>
<dbReference type="InterPro" id="IPR008258">
    <property type="entry name" value="Transglycosylase_SLT_dom_1"/>
</dbReference>
<feature type="region of interest" description="Disordered" evidence="2">
    <location>
        <begin position="125"/>
        <end position="214"/>
    </location>
</feature>
<evidence type="ECO:0000256" key="2">
    <source>
        <dbReference type="SAM" id="MobiDB-lite"/>
    </source>
</evidence>
<comment type="similarity">
    <text evidence="1">Belongs to the transglycosylase Slt family.</text>
</comment>
<dbReference type="Gene3D" id="1.10.530.10">
    <property type="match status" value="1"/>
</dbReference>
<sequence length="340" mass="33694">MSNSIEAIGGPGGANMVRRITDMLDLMTQAVQPPSGGASNTGSDLLQPLASLLMQVLGNAAKLLGGGQEGTAGAGAAGPQQDPAAGKQNLALQAALLQMLGTLMKTVADVLQPGAEQPLLATPTAQGVGQGLGQPGAPASAGPTPPSPGAESPGTPTTPSTRPAEATHAPTPAEPATSPATPGDQAPAQAGAAGTTPQFSIPDVGSGGDLSPSQIASTYGREIQRASDASGIDPSILAGMIWQESKGRPGTPNGGLMQVGPHEFETYGGGDVSNAGDNIMAGAMYMKELKAQFGSTEAALRAYNSGPNGVDPNDFRATPKGTGDPTYVDKVLQAAEKSGL</sequence>
<organism evidence="4 5">
    <name type="scientific">Caldimonas mangrovi</name>
    <dbReference type="NCBI Taxonomy" id="2944811"/>
    <lineage>
        <taxon>Bacteria</taxon>
        <taxon>Pseudomonadati</taxon>
        <taxon>Pseudomonadota</taxon>
        <taxon>Betaproteobacteria</taxon>
        <taxon>Burkholderiales</taxon>
        <taxon>Sphaerotilaceae</taxon>
        <taxon>Caldimonas</taxon>
    </lineage>
</organism>
<dbReference type="Pfam" id="PF01464">
    <property type="entry name" value="SLT"/>
    <property type="match status" value="1"/>
</dbReference>
<evidence type="ECO:0000259" key="3">
    <source>
        <dbReference type="Pfam" id="PF01464"/>
    </source>
</evidence>
<dbReference type="Proteomes" id="UP001165541">
    <property type="component" value="Unassembled WGS sequence"/>
</dbReference>
<protein>
    <submittedName>
        <fullName evidence="4">Transglycosylase SLT domain-containing protein</fullName>
    </submittedName>
</protein>
<dbReference type="EMBL" id="JAMKFE010000004">
    <property type="protein sequence ID" value="MCM5679563.1"/>
    <property type="molecule type" value="Genomic_DNA"/>
</dbReference>
<feature type="compositionally biased region" description="Low complexity" evidence="2">
    <location>
        <begin position="149"/>
        <end position="198"/>
    </location>
</feature>
<name>A0ABT0YNV8_9BURK</name>
<reference evidence="4" key="1">
    <citation type="submission" date="2022-05" db="EMBL/GenBank/DDBJ databases">
        <title>Schlegelella sp. nov., isolated from mangrove soil.</title>
        <authorList>
            <person name="Liu Y."/>
            <person name="Ge X."/>
            <person name="Liu W."/>
        </authorList>
    </citation>
    <scope>NUCLEOTIDE SEQUENCE</scope>
    <source>
        <strain evidence="4">S2-27</strain>
    </source>
</reference>
<dbReference type="CDD" id="cd00254">
    <property type="entry name" value="LT-like"/>
    <property type="match status" value="1"/>
</dbReference>
<accession>A0ABT0YNV8</accession>
<feature type="domain" description="Transglycosylase SLT" evidence="3">
    <location>
        <begin position="223"/>
        <end position="310"/>
    </location>
</feature>
<evidence type="ECO:0000256" key="1">
    <source>
        <dbReference type="ARBA" id="ARBA00007734"/>
    </source>
</evidence>
<dbReference type="SUPFAM" id="SSF53955">
    <property type="entry name" value="Lysozyme-like"/>
    <property type="match status" value="1"/>
</dbReference>
<dbReference type="PANTHER" id="PTHR37423">
    <property type="entry name" value="SOLUBLE LYTIC MUREIN TRANSGLYCOSYLASE-RELATED"/>
    <property type="match status" value="1"/>
</dbReference>
<feature type="region of interest" description="Disordered" evidence="2">
    <location>
        <begin position="304"/>
        <end position="326"/>
    </location>
</feature>
<comment type="caution">
    <text evidence="4">The sequence shown here is derived from an EMBL/GenBank/DDBJ whole genome shotgun (WGS) entry which is preliminary data.</text>
</comment>
<proteinExistence type="inferred from homology"/>
<dbReference type="InterPro" id="IPR023346">
    <property type="entry name" value="Lysozyme-like_dom_sf"/>
</dbReference>
<dbReference type="RefSeq" id="WP_251777766.1">
    <property type="nucleotide sequence ID" value="NZ_JAMKFE010000004.1"/>
</dbReference>
<evidence type="ECO:0000313" key="5">
    <source>
        <dbReference type="Proteomes" id="UP001165541"/>
    </source>
</evidence>
<gene>
    <name evidence="4" type="ORF">M8A51_08460</name>
</gene>
<keyword evidence="5" id="KW-1185">Reference proteome</keyword>